<name>A0A9K3LJ86_9STRA</name>
<accession>A0A9K3LJ86</accession>
<evidence type="ECO:0000313" key="1">
    <source>
        <dbReference type="EMBL" id="KAG7362700.1"/>
    </source>
</evidence>
<comment type="caution">
    <text evidence="1">The sequence shown here is derived from an EMBL/GenBank/DDBJ whole genome shotgun (WGS) entry which is preliminary data.</text>
</comment>
<proteinExistence type="predicted"/>
<dbReference type="EMBL" id="JAGRRH010000010">
    <property type="protein sequence ID" value="KAG7362700.1"/>
    <property type="molecule type" value="Genomic_DNA"/>
</dbReference>
<protein>
    <submittedName>
        <fullName evidence="1">Uncharacterized protein</fullName>
    </submittedName>
</protein>
<dbReference type="AlphaFoldDB" id="A0A9K3LJ86"/>
<sequence length="389" mass="43235">MRFGNHASARDSPDQPLQVFVTDAKRGFAQVVDDRLLPFIRDTHLTPIGIVDLVHPTYNSSPILIDDNDTCGAFRLVYFNPEVVSTQGYRFAPNLGFATGQTFGDNVSAAEFSSLSPASKMALPFGNIPRREPPYSLQVDDCMFADIRHYFPLTSAASIVALRGLWIHPSLPGTCPLNGHTRSGIYQIPPRRWSSPQFPPHSCRVVPSLSVYTHRILSQKKWLQTTYGSLGGDRHLCRRACINALNIVCDYFVAAHPLEQLIGHIVSRNPALQSTTDTSAQAVVSASEPYSKLSALRDWFSVMVHTGGRHCEWAQPYHISDSQHTLELNVRGTPAVFCLDDITLFRPGKRLPTLDMALAQPHLPTMVTACYRVQQNGAHEDPTFHTKHP</sequence>
<reference evidence="1" key="2">
    <citation type="submission" date="2021-04" db="EMBL/GenBank/DDBJ databases">
        <authorList>
            <person name="Podell S."/>
        </authorList>
    </citation>
    <scope>NUCLEOTIDE SEQUENCE</scope>
    <source>
        <strain evidence="1">Hildebrandi</strain>
    </source>
</reference>
<organism evidence="1 2">
    <name type="scientific">Nitzschia inconspicua</name>
    <dbReference type="NCBI Taxonomy" id="303405"/>
    <lineage>
        <taxon>Eukaryota</taxon>
        <taxon>Sar</taxon>
        <taxon>Stramenopiles</taxon>
        <taxon>Ochrophyta</taxon>
        <taxon>Bacillariophyta</taxon>
        <taxon>Bacillariophyceae</taxon>
        <taxon>Bacillariophycidae</taxon>
        <taxon>Bacillariales</taxon>
        <taxon>Bacillariaceae</taxon>
        <taxon>Nitzschia</taxon>
    </lineage>
</organism>
<keyword evidence="2" id="KW-1185">Reference proteome</keyword>
<gene>
    <name evidence="1" type="ORF">IV203_026060</name>
</gene>
<reference evidence="1" key="1">
    <citation type="journal article" date="2021" name="Sci. Rep.">
        <title>Diploid genomic architecture of Nitzschia inconspicua, an elite biomass production diatom.</title>
        <authorList>
            <person name="Oliver A."/>
            <person name="Podell S."/>
            <person name="Pinowska A."/>
            <person name="Traller J.C."/>
            <person name="Smith S.R."/>
            <person name="McClure R."/>
            <person name="Beliaev A."/>
            <person name="Bohutskyi P."/>
            <person name="Hill E.A."/>
            <person name="Rabines A."/>
            <person name="Zheng H."/>
            <person name="Allen L.Z."/>
            <person name="Kuo A."/>
            <person name="Grigoriev I.V."/>
            <person name="Allen A.E."/>
            <person name="Hazlebeck D."/>
            <person name="Allen E.E."/>
        </authorList>
    </citation>
    <scope>NUCLEOTIDE SEQUENCE</scope>
    <source>
        <strain evidence="1">Hildebrandi</strain>
    </source>
</reference>
<dbReference type="Proteomes" id="UP000693970">
    <property type="component" value="Unassembled WGS sequence"/>
</dbReference>
<dbReference type="OrthoDB" id="51779at2759"/>
<evidence type="ECO:0000313" key="2">
    <source>
        <dbReference type="Proteomes" id="UP000693970"/>
    </source>
</evidence>